<evidence type="ECO:0000256" key="1">
    <source>
        <dbReference type="ARBA" id="ARBA00001933"/>
    </source>
</evidence>
<comment type="cofactor">
    <cofactor evidence="1 7">
        <name>pyridoxal 5'-phosphate</name>
        <dbReference type="ChEBI" id="CHEBI:597326"/>
    </cofactor>
</comment>
<feature type="compositionally biased region" description="Low complexity" evidence="8">
    <location>
        <begin position="7"/>
        <end position="29"/>
    </location>
</feature>
<dbReference type="GO" id="GO:0047804">
    <property type="term" value="F:cysteine-S-conjugate beta-lyase activity"/>
    <property type="evidence" value="ECO:0007669"/>
    <property type="project" value="InterPro"/>
</dbReference>
<dbReference type="GO" id="GO:0030170">
    <property type="term" value="F:pyridoxal phosphate binding"/>
    <property type="evidence" value="ECO:0007669"/>
    <property type="project" value="InterPro"/>
</dbReference>
<comment type="similarity">
    <text evidence="2 7">Belongs to the trans-sulfuration enzymes family.</text>
</comment>
<evidence type="ECO:0000256" key="3">
    <source>
        <dbReference type="ARBA" id="ARBA00022898"/>
    </source>
</evidence>
<evidence type="ECO:0000256" key="6">
    <source>
        <dbReference type="PIRSR" id="PIRSR001434-2"/>
    </source>
</evidence>
<dbReference type="PANTHER" id="PTHR43500">
    <property type="entry name" value="CYSTATHIONINE BETA-LYASE-RELATED"/>
    <property type="match status" value="1"/>
</dbReference>
<protein>
    <submittedName>
        <fullName evidence="9">Cys/Met metabolism pyridoxal-phosphate-dependent protein</fullName>
    </submittedName>
</protein>
<keyword evidence="3 6" id="KW-0663">Pyridoxal phosphate</keyword>
<dbReference type="InterPro" id="IPR006233">
    <property type="entry name" value="Cys_b_lyase_bac"/>
</dbReference>
<dbReference type="PATRIC" id="fig|270351.10.peg.4401"/>
<name>A0A0C6FG49_9HYPH</name>
<evidence type="ECO:0000313" key="10">
    <source>
        <dbReference type="Proteomes" id="UP000061432"/>
    </source>
</evidence>
<dbReference type="RefSeq" id="WP_082742641.1">
    <property type="nucleotide sequence ID" value="NZ_AP014704.1"/>
</dbReference>
<dbReference type="SUPFAM" id="SSF53383">
    <property type="entry name" value="PLP-dependent transferases"/>
    <property type="match status" value="1"/>
</dbReference>
<feature type="modified residue" description="N6-(pyridoxal phosphate)lysine" evidence="6">
    <location>
        <position position="266"/>
    </location>
</feature>
<proteinExistence type="inferred from homology"/>
<dbReference type="Gene3D" id="3.40.640.10">
    <property type="entry name" value="Type I PLP-dependent aspartate aminotransferase-like (Major domain)"/>
    <property type="match status" value="1"/>
</dbReference>
<dbReference type="GO" id="GO:0019346">
    <property type="term" value="P:transsulfuration"/>
    <property type="evidence" value="ECO:0007669"/>
    <property type="project" value="InterPro"/>
</dbReference>
<accession>A0A0C6FG49</accession>
<dbReference type="AlphaFoldDB" id="A0A0C6FG49"/>
<dbReference type="InterPro" id="IPR015421">
    <property type="entry name" value="PyrdxlP-dep_Trfase_major"/>
</dbReference>
<keyword evidence="4" id="KW-0456">Lyase</keyword>
<evidence type="ECO:0000256" key="2">
    <source>
        <dbReference type="ARBA" id="ARBA00009077"/>
    </source>
</evidence>
<dbReference type="InterPro" id="IPR015422">
    <property type="entry name" value="PyrdxlP-dep_Trfase_small"/>
</dbReference>
<dbReference type="Pfam" id="PF01053">
    <property type="entry name" value="Cys_Met_Meta_PP"/>
    <property type="match status" value="1"/>
</dbReference>
<evidence type="ECO:0000256" key="8">
    <source>
        <dbReference type="SAM" id="MobiDB-lite"/>
    </source>
</evidence>
<reference evidence="9 10" key="1">
    <citation type="journal article" date="2015" name="Genome Announc.">
        <title>Complete Genome Sequence of Methylobacterium aquaticum Strain 22A, Isolated from Racomitrium japonicum Moss.</title>
        <authorList>
            <person name="Tani A."/>
            <person name="Ogura Y."/>
            <person name="Hayashi T."/>
            <person name="Kimbara K."/>
        </authorList>
    </citation>
    <scope>NUCLEOTIDE SEQUENCE [LARGE SCALE GENOMIC DNA]</scope>
    <source>
        <strain evidence="9 10">MA-22A</strain>
    </source>
</reference>
<dbReference type="KEGG" id="maqu:Maq22A_c22815"/>
<dbReference type="Proteomes" id="UP000061432">
    <property type="component" value="Chromosome"/>
</dbReference>
<dbReference type="InterPro" id="IPR015424">
    <property type="entry name" value="PyrdxlP-dep_Trfase"/>
</dbReference>
<dbReference type="PANTHER" id="PTHR43500:SF1">
    <property type="entry name" value="CYSTATHIONINE BETA-LYASE-RELATED"/>
    <property type="match status" value="1"/>
</dbReference>
<dbReference type="GO" id="GO:0019450">
    <property type="term" value="P:L-cysteine catabolic process to pyruvate"/>
    <property type="evidence" value="ECO:0007669"/>
    <property type="project" value="TreeGrafter"/>
</dbReference>
<dbReference type="EMBL" id="AP014704">
    <property type="protein sequence ID" value="BAQ47533.1"/>
    <property type="molecule type" value="Genomic_DNA"/>
</dbReference>
<feature type="region of interest" description="Disordered" evidence="8">
    <location>
        <begin position="1"/>
        <end position="39"/>
    </location>
</feature>
<comment type="catalytic activity">
    <reaction evidence="5">
        <text>L,L-cystathionine + H2O = L-homocysteine + pyruvate + NH4(+)</text>
        <dbReference type="Rhea" id="RHEA:13965"/>
        <dbReference type="ChEBI" id="CHEBI:15361"/>
        <dbReference type="ChEBI" id="CHEBI:15377"/>
        <dbReference type="ChEBI" id="CHEBI:28938"/>
        <dbReference type="ChEBI" id="CHEBI:58161"/>
        <dbReference type="ChEBI" id="CHEBI:58199"/>
    </reaction>
</comment>
<evidence type="ECO:0000313" key="9">
    <source>
        <dbReference type="EMBL" id="BAQ47533.1"/>
    </source>
</evidence>
<dbReference type="InterPro" id="IPR000277">
    <property type="entry name" value="Cys/Met-Metab_PyrdxlP-dep_enz"/>
</dbReference>
<evidence type="ECO:0000256" key="5">
    <source>
        <dbReference type="ARBA" id="ARBA00047517"/>
    </source>
</evidence>
<organism evidence="9 10">
    <name type="scientific">Methylobacterium aquaticum</name>
    <dbReference type="NCBI Taxonomy" id="270351"/>
    <lineage>
        <taxon>Bacteria</taxon>
        <taxon>Pseudomonadati</taxon>
        <taxon>Pseudomonadota</taxon>
        <taxon>Alphaproteobacteria</taxon>
        <taxon>Hyphomicrobiales</taxon>
        <taxon>Methylobacteriaceae</taxon>
        <taxon>Methylobacterium</taxon>
    </lineage>
</organism>
<sequence>MPPSPPVSETSASETSTSESSTPETPLPEAGGKPGRRAGFLAGCRPATRRIHAPILDLAASRGHLNPRGLGRARAFSDLGSLGQSSVGFETLADYAAADEAGRAPYGGAEYGIVQSPEADAVGRKFAAMHGGAGAVVCASGLAAIATVLDAFAPKLVLIPDGIYFPAWRYMSETGRAELLTYPAGASGAEVGALIREAGRRAAPADTMLYLEAPGSGTFEIPDIAGIVEAAARAGLRTVMDNTWASHVRFRPLDHGIAIAIQATTKHEGGYGDTPSGIAVARHEPDLARLRRQLRISGHGAVSPQTCTRLFHRVDGTQARLDRHAASAATLMQWFEGQAFATDILSPARPASPWHARFTQYFGAGNGLFTVVFDEALPAERVHAFVDALLLFRVAESWGGHVSLVLPVHPRRDPALLPKGAMFRFHAGLEEADDLVADLAQAARAAF</sequence>
<evidence type="ECO:0000256" key="7">
    <source>
        <dbReference type="RuleBase" id="RU362118"/>
    </source>
</evidence>
<dbReference type="Gene3D" id="3.90.1150.10">
    <property type="entry name" value="Aspartate Aminotransferase, domain 1"/>
    <property type="match status" value="1"/>
</dbReference>
<gene>
    <name evidence="9" type="primary">metC</name>
    <name evidence="9" type="ORF">Maq22A_c22815</name>
</gene>
<dbReference type="PIRSF" id="PIRSF001434">
    <property type="entry name" value="CGS"/>
    <property type="match status" value="1"/>
</dbReference>
<dbReference type="OrthoDB" id="9790858at2"/>
<dbReference type="STRING" id="270351.Maq22A_c22815"/>
<reference evidence="10" key="2">
    <citation type="submission" date="2015-01" db="EMBL/GenBank/DDBJ databases">
        <title>Complete genome sequence of Methylobacterium aquaticum strain 22A.</title>
        <authorList>
            <person name="Tani A."/>
            <person name="Ogura Y."/>
            <person name="Hayashi T."/>
        </authorList>
    </citation>
    <scope>NUCLEOTIDE SEQUENCE [LARGE SCALE GENOMIC DNA]</scope>
    <source>
        <strain evidence="10">MA-22A</strain>
    </source>
</reference>
<evidence type="ECO:0000256" key="4">
    <source>
        <dbReference type="ARBA" id="ARBA00023239"/>
    </source>
</evidence>